<evidence type="ECO:0000313" key="1">
    <source>
        <dbReference type="EMBL" id="RGP76598.1"/>
    </source>
</evidence>
<dbReference type="Proteomes" id="UP000266152">
    <property type="component" value="Unassembled WGS sequence"/>
</dbReference>
<dbReference type="EMBL" id="PXOF01000002">
    <property type="protein sequence ID" value="RGP76598.1"/>
    <property type="molecule type" value="Genomic_DNA"/>
</dbReference>
<organism evidence="1 2">
    <name type="scientific">Fusarium sporotrichioides</name>
    <dbReference type="NCBI Taxonomy" id="5514"/>
    <lineage>
        <taxon>Eukaryota</taxon>
        <taxon>Fungi</taxon>
        <taxon>Dikarya</taxon>
        <taxon>Ascomycota</taxon>
        <taxon>Pezizomycotina</taxon>
        <taxon>Sordariomycetes</taxon>
        <taxon>Hypocreomycetidae</taxon>
        <taxon>Hypocreales</taxon>
        <taxon>Nectriaceae</taxon>
        <taxon>Fusarium</taxon>
    </lineage>
</organism>
<keyword evidence="2" id="KW-1185">Reference proteome</keyword>
<comment type="caution">
    <text evidence="1">The sequence shown here is derived from an EMBL/GenBank/DDBJ whole genome shotgun (WGS) entry which is preliminary data.</text>
</comment>
<evidence type="ECO:0000313" key="2">
    <source>
        <dbReference type="Proteomes" id="UP000266152"/>
    </source>
</evidence>
<name>A0A395SVU4_FUSSP</name>
<dbReference type="AlphaFoldDB" id="A0A395SVU4"/>
<gene>
    <name evidence="1" type="ORF">FSPOR_29</name>
</gene>
<sequence>MAPRSRGSPWPNFVFLPLTASLAPCYTNFKDKRKNKIHQPCCQFDSIVLTSPHLASSRLASTEQVPTVTVTVKARSGIITVGWFSAALQISLVQVNFGLQGRLISTSFHGLHPRLAQRQPEILLAVEHSVMSPSLAGL</sequence>
<proteinExistence type="predicted"/>
<protein>
    <submittedName>
        <fullName evidence="1">Uncharacterized protein</fullName>
    </submittedName>
</protein>
<accession>A0A395SVU4</accession>
<reference evidence="1 2" key="1">
    <citation type="journal article" date="2018" name="PLoS Pathog.">
        <title>Evolution of structural diversity of trichothecenes, a family of toxins produced by plant pathogenic and entomopathogenic fungi.</title>
        <authorList>
            <person name="Proctor R.H."/>
            <person name="McCormick S.P."/>
            <person name="Kim H.S."/>
            <person name="Cardoza R.E."/>
            <person name="Stanley A.M."/>
            <person name="Lindo L."/>
            <person name="Kelly A."/>
            <person name="Brown D.W."/>
            <person name="Lee T."/>
            <person name="Vaughan M.M."/>
            <person name="Alexander N.J."/>
            <person name="Busman M."/>
            <person name="Gutierrez S."/>
        </authorList>
    </citation>
    <scope>NUCLEOTIDE SEQUENCE [LARGE SCALE GENOMIC DNA]</scope>
    <source>
        <strain evidence="1 2">NRRL 3299</strain>
    </source>
</reference>